<dbReference type="PANTHER" id="PTHR19384">
    <property type="entry name" value="NITRIC OXIDE SYNTHASE-RELATED"/>
    <property type="match status" value="1"/>
</dbReference>
<dbReference type="Pfam" id="PF03929">
    <property type="entry name" value="PepSY_TM"/>
    <property type="match status" value="1"/>
</dbReference>
<feature type="domain" description="FAD-binding FR-type" evidence="6">
    <location>
        <begin position="485"/>
        <end position="598"/>
    </location>
</feature>
<gene>
    <name evidence="7" type="ORF">WB794_04095</name>
</gene>
<keyword evidence="4" id="KW-0472">Membrane</keyword>
<dbReference type="InterPro" id="IPR039261">
    <property type="entry name" value="FNR_nucleotide-bd"/>
</dbReference>
<evidence type="ECO:0000313" key="8">
    <source>
        <dbReference type="Proteomes" id="UP001364472"/>
    </source>
</evidence>
<dbReference type="EC" id="1.6.2.4" evidence="3"/>
<evidence type="ECO:0000256" key="4">
    <source>
        <dbReference type="SAM" id="Phobius"/>
    </source>
</evidence>
<proteinExistence type="predicted"/>
<dbReference type="InterPro" id="IPR005625">
    <property type="entry name" value="PepSY-ass_TM"/>
</dbReference>
<dbReference type="SUPFAM" id="SSF52218">
    <property type="entry name" value="Flavoproteins"/>
    <property type="match status" value="1"/>
</dbReference>
<sequence>MPFRLIHRWLGLVAGALALVLGFTGAMLALDPVTDAWQARAGAGEPSVAALAQRVGADVPGIEEIRRLPSGMIVAYSYDQGEVRADRIDPVDGRVRGPWQPSLMPRWVKNLHRSLLLGDVGRAAAAVVALSMLVLSITGLVLLLRRLGGWRRLGGRMRGRGMDRLHAVTGRLAIPVLLVSALAALWLSATTFNLVSLHPPDDPDPISTSALADDLPVAQLPLLQTLPLSELKRLGFPNPDDPEDTWQVTTTTGGQGWLDRRSGELLVWQDATLAQRIHGWAMLLHTGEGAWVWAVLLGLAGASIPLFWFTGLILWWRARRVRPRIVGNQPLPQADTLVFVASETGTTWGFAAALHAALGQAGHRVHVAPLEHFQAAAGTRRIIVLAATYGDGQSPAHATGALEKIARTAPQDAAVAVLGFGDRQYPAFCAFADALEQSFRAQGWPTLLPLARIHQQSAQEFARWCETLAEALGEPLQVHYRPHLPPTCELRLISRESYPGQGDRPGAILRFALPARGWRDRLAMRGLGGFVAGDLLGVLAPGSSVPRYYSLASGHRDGFVELCVRLLPGGECSTFLHGLAPGDAARAFVRPNPGFTLERDRRPAVLIGAGTGVAPLAGFIRGNRRHVPMHLYFGARDPARDFYFGESLAQWLADGRLTRLRTIFSRVGDGGYVQDALRQDAQSVREAVRAGARIRVCGSRPMAHDVVLALDEILAPLDLDIARLRAGGRYAEDVF</sequence>
<feature type="transmembrane region" description="Helical" evidence="4">
    <location>
        <begin position="165"/>
        <end position="187"/>
    </location>
</feature>
<dbReference type="InterPro" id="IPR017938">
    <property type="entry name" value="Riboflavin_synthase-like_b-brl"/>
</dbReference>
<name>A0AAW9R373_9GAMM</name>
<dbReference type="InterPro" id="IPR029039">
    <property type="entry name" value="Flavoprotein-like_sf"/>
</dbReference>
<dbReference type="PANTHER" id="PTHR19384:SF17">
    <property type="entry name" value="NADPH--CYTOCHROME P450 REDUCTASE"/>
    <property type="match status" value="1"/>
</dbReference>
<keyword evidence="4" id="KW-1133">Transmembrane helix</keyword>
<dbReference type="SUPFAM" id="SSF52343">
    <property type="entry name" value="Ferredoxin reductase-like, C-terminal NADP-linked domain"/>
    <property type="match status" value="1"/>
</dbReference>
<dbReference type="Pfam" id="PF00970">
    <property type="entry name" value="FAD_binding_6"/>
    <property type="match status" value="1"/>
</dbReference>
<comment type="caution">
    <text evidence="7">The sequence shown here is derived from an EMBL/GenBank/DDBJ whole genome shotgun (WGS) entry which is preliminary data.</text>
</comment>
<accession>A0AAW9R373</accession>
<dbReference type="Gene3D" id="2.40.30.10">
    <property type="entry name" value="Translation factors"/>
    <property type="match status" value="1"/>
</dbReference>
<dbReference type="GO" id="GO:0005829">
    <property type="term" value="C:cytosol"/>
    <property type="evidence" value="ECO:0007669"/>
    <property type="project" value="TreeGrafter"/>
</dbReference>
<dbReference type="Gene3D" id="3.40.50.360">
    <property type="match status" value="1"/>
</dbReference>
<evidence type="ECO:0000259" key="6">
    <source>
        <dbReference type="PROSITE" id="PS51384"/>
    </source>
</evidence>
<dbReference type="InterPro" id="IPR001709">
    <property type="entry name" value="Flavoprot_Pyr_Nucl_cyt_Rdtase"/>
</dbReference>
<dbReference type="GO" id="GO:0004783">
    <property type="term" value="F:sulfite reductase (NADPH) activity"/>
    <property type="evidence" value="ECO:0007669"/>
    <property type="project" value="TreeGrafter"/>
</dbReference>
<feature type="transmembrane region" description="Helical" evidence="4">
    <location>
        <begin position="123"/>
        <end position="144"/>
    </location>
</feature>
<dbReference type="Proteomes" id="UP001364472">
    <property type="component" value="Unassembled WGS sequence"/>
</dbReference>
<dbReference type="InterPro" id="IPR001433">
    <property type="entry name" value="OxRdtase_FAD/NAD-bd"/>
</dbReference>
<feature type="domain" description="Flavodoxin-like" evidence="5">
    <location>
        <begin position="336"/>
        <end position="469"/>
    </location>
</feature>
<dbReference type="CDD" id="cd06201">
    <property type="entry name" value="SiR_like2"/>
    <property type="match status" value="1"/>
</dbReference>
<evidence type="ECO:0000256" key="2">
    <source>
        <dbReference type="ARBA" id="ARBA00022643"/>
    </source>
</evidence>
<evidence type="ECO:0000259" key="5">
    <source>
        <dbReference type="PROSITE" id="PS50902"/>
    </source>
</evidence>
<keyword evidence="2" id="KW-0288">FMN</keyword>
<dbReference type="Pfam" id="PF00258">
    <property type="entry name" value="Flavodoxin_1"/>
    <property type="match status" value="1"/>
</dbReference>
<dbReference type="Pfam" id="PF00175">
    <property type="entry name" value="NAD_binding_1"/>
    <property type="match status" value="1"/>
</dbReference>
<dbReference type="GO" id="GO:0010181">
    <property type="term" value="F:FMN binding"/>
    <property type="evidence" value="ECO:0007669"/>
    <property type="project" value="InterPro"/>
</dbReference>
<dbReference type="InterPro" id="IPR008254">
    <property type="entry name" value="Flavodoxin/NO_synth"/>
</dbReference>
<dbReference type="Gene3D" id="3.40.50.80">
    <property type="entry name" value="Nucleotide-binding domain of ferredoxin-NADP reductase (FNR) module"/>
    <property type="match status" value="1"/>
</dbReference>
<dbReference type="AlphaFoldDB" id="A0AAW9R373"/>
<evidence type="ECO:0000313" key="7">
    <source>
        <dbReference type="EMBL" id="MEJ1248857.1"/>
    </source>
</evidence>
<dbReference type="InterPro" id="IPR017927">
    <property type="entry name" value="FAD-bd_FR_type"/>
</dbReference>
<dbReference type="PROSITE" id="PS51384">
    <property type="entry name" value="FAD_FR"/>
    <property type="match status" value="1"/>
</dbReference>
<dbReference type="RefSeq" id="WP_337334576.1">
    <property type="nucleotide sequence ID" value="NZ_JBBDHC010000004.1"/>
</dbReference>
<keyword evidence="1" id="KW-0285">Flavoprotein</keyword>
<keyword evidence="8" id="KW-1185">Reference proteome</keyword>
<dbReference type="EMBL" id="JBBDHC010000004">
    <property type="protein sequence ID" value="MEJ1248857.1"/>
    <property type="molecule type" value="Genomic_DNA"/>
</dbReference>
<evidence type="ECO:0000256" key="1">
    <source>
        <dbReference type="ARBA" id="ARBA00022630"/>
    </source>
</evidence>
<keyword evidence="4" id="KW-0812">Transmembrane</keyword>
<dbReference type="PROSITE" id="PS50902">
    <property type="entry name" value="FLAVODOXIN_LIKE"/>
    <property type="match status" value="1"/>
</dbReference>
<protein>
    <recommendedName>
        <fullName evidence="3">NADPH--hemoprotein reductase</fullName>
        <ecNumber evidence="3">1.6.2.4</ecNumber>
    </recommendedName>
</protein>
<dbReference type="SUPFAM" id="SSF63380">
    <property type="entry name" value="Riboflavin synthase domain-like"/>
    <property type="match status" value="1"/>
</dbReference>
<organism evidence="7 8">
    <name type="scientific">Denitratimonas tolerans</name>
    <dbReference type="NCBI Taxonomy" id="1338420"/>
    <lineage>
        <taxon>Bacteria</taxon>
        <taxon>Pseudomonadati</taxon>
        <taxon>Pseudomonadota</taxon>
        <taxon>Gammaproteobacteria</taxon>
        <taxon>Lysobacterales</taxon>
        <taxon>Lysobacteraceae</taxon>
        <taxon>Denitratimonas</taxon>
    </lineage>
</organism>
<feature type="transmembrane region" description="Helical" evidence="4">
    <location>
        <begin position="290"/>
        <end position="316"/>
    </location>
</feature>
<evidence type="ECO:0000256" key="3">
    <source>
        <dbReference type="ARBA" id="ARBA00023797"/>
    </source>
</evidence>
<dbReference type="PRINTS" id="PR00371">
    <property type="entry name" value="FPNCR"/>
</dbReference>
<dbReference type="GO" id="GO:0050660">
    <property type="term" value="F:flavin adenine dinucleotide binding"/>
    <property type="evidence" value="ECO:0007669"/>
    <property type="project" value="TreeGrafter"/>
</dbReference>
<reference evidence="7 8" key="1">
    <citation type="journal article" date="2016" name="Antonie Van Leeuwenhoek">
        <title>Denitratimonas tolerans gen. nov., sp. nov., a denitrifying bacterium isolated from a bioreactor for tannery wastewater treatment.</title>
        <authorList>
            <person name="Han S.I."/>
            <person name="Kim J.O."/>
            <person name="Lee Y.R."/>
            <person name="Ekpeghere K.I."/>
            <person name="Koh S.C."/>
            <person name="Whang K.S."/>
        </authorList>
    </citation>
    <scope>NUCLEOTIDE SEQUENCE [LARGE SCALE GENOMIC DNA]</scope>
    <source>
        <strain evidence="7 8">KACC 17565</strain>
    </source>
</reference>
<dbReference type="InterPro" id="IPR008333">
    <property type="entry name" value="Cbr1-like_FAD-bd_dom"/>
</dbReference>